<dbReference type="EMBL" id="JAJEQX010000021">
    <property type="protein sequence ID" value="MCC2255066.1"/>
    <property type="molecule type" value="Genomic_DNA"/>
</dbReference>
<dbReference type="SUPFAM" id="SSF53187">
    <property type="entry name" value="Zn-dependent exopeptidases"/>
    <property type="match status" value="1"/>
</dbReference>
<dbReference type="CDD" id="cd06232">
    <property type="entry name" value="M14-like"/>
    <property type="match status" value="1"/>
</dbReference>
<evidence type="ECO:0000256" key="1">
    <source>
        <dbReference type="SAM" id="MobiDB-lite"/>
    </source>
</evidence>
<comment type="caution">
    <text evidence="3">The sequence shown here is derived from an EMBL/GenBank/DDBJ whole genome shotgun (WGS) entry which is preliminary data.</text>
</comment>
<feature type="domain" description="Peptidase M14" evidence="2">
    <location>
        <begin position="783"/>
        <end position="886"/>
    </location>
</feature>
<evidence type="ECO:0000313" key="4">
    <source>
        <dbReference type="Proteomes" id="UP001198151"/>
    </source>
</evidence>
<accession>A0ABS8FYF2</accession>
<dbReference type="InterPro" id="IPR000834">
    <property type="entry name" value="Peptidase_M14"/>
</dbReference>
<protein>
    <submittedName>
        <fullName evidence="3">M14 family metallopeptidase</fullName>
    </submittedName>
</protein>
<evidence type="ECO:0000259" key="2">
    <source>
        <dbReference type="Pfam" id="PF00246"/>
    </source>
</evidence>
<dbReference type="Pfam" id="PF00246">
    <property type="entry name" value="Peptidase_M14"/>
    <property type="match status" value="1"/>
</dbReference>
<gene>
    <name evidence="3" type="ORF">LKD70_11655</name>
</gene>
<keyword evidence="4" id="KW-1185">Reference proteome</keyword>
<dbReference type="Gene3D" id="3.40.630.10">
    <property type="entry name" value="Zn peptidases"/>
    <property type="match status" value="1"/>
</dbReference>
<sequence>MRGKEAVRRAFAEGFYTEVALFPVYVSGSLPDTVEERNSGQRKAAGSGRKARPEEMPEEYRAASDAPGILPESDWRKKKGLEKLFSPGFLLKDENQDGLADRLDAVIGIPENPDSPTLAAACNLAFRLGMETTAYSGTLVRYIEEVKKGLEPENIIYFEDAPQCGIFYEEDGDSKRVKIAGRGRELETFVSDLCGGFPMQPQGREWESVLRELTDTFCARNEDGELLAAVIAAEGKKKADAYVSPWLAQKWEETEDRECGSEEHGSGEYGSGWKGSLTDVIRFHNYKSGKKIYEKSYPLSWEKEVLEGLLDEKLYPLLHEGDELILEAALSEDEDVRRELEKAVCTQAEEKGARIGKCRVLCAYKQGYSWIREEVLPVLEEKRAVRVETAFRPFLPEGAEERDEENGALPSYNNVGAGNPEAWYDLPIRFLQELYPIKDEIVRRLGTDSGNVLFRRLEKEEAGAADQRAEGAEAEPTYLCTAWDAAGKEVFRGTYRTAYSERPYLDAFPDMGKVHPSTGYVRAFINGKCVLDERICTDLEQIWDVYQRSVLPDCMNYIESRHPGGVHPADQPLFSSLVLEVEASEPDEKLDSREDLISSLDALHEDLYFVGSDYFKNYGLRKSGEILDAPGLILPVIRKKKGRPQFRVVLYDREKDGFCVETEDGVWKPTRRREETELFMESLTVENGQNVVTLRTNVPPDCAEKLAELIRGGMNETCAALSGVDILRLRTASDFSVEVPVVPWCEPEKNLSITEIDLMENQVIGYRDYLKIISRLKHVPGISVFRAGVSYEGREIYAIELLPRDKGYVSRTKRLTSHPSLIINARHHANEVSSTNAAFLLLRKILTEDQYRDLPDLLDLILIPEENVDGAALHYKLQKENPYWKLHVARFNAVGKEFYNEYFHEDTIHTEAYGFTRLWQRALPDIVVDNHGVPTHEWEQQFSGYTSPSYKGFWLPRSLLYGYFWYVSDPEYRSSYAVNKAMEDIIADAVGEVPEMARWNREWAEQFETYAHAWMPGLFPADYYKEMINYWIPFQSDPGHRYPSIRFPWITTVAYTSEVADETAQGEYLNLCAGTHVVHDEATIRMLTEKCICVVDEKFSEDGENMELKMIRRRPVVIDK</sequence>
<name>A0ABS8FYF2_9FIRM</name>
<evidence type="ECO:0000313" key="3">
    <source>
        <dbReference type="EMBL" id="MCC2255066.1"/>
    </source>
</evidence>
<dbReference type="Proteomes" id="UP001198151">
    <property type="component" value="Unassembled WGS sequence"/>
</dbReference>
<feature type="region of interest" description="Disordered" evidence="1">
    <location>
        <begin position="31"/>
        <end position="65"/>
    </location>
</feature>
<organism evidence="3 4">
    <name type="scientific">Ruminococcus turbiniformis</name>
    <dbReference type="NCBI Taxonomy" id="2881258"/>
    <lineage>
        <taxon>Bacteria</taxon>
        <taxon>Bacillati</taxon>
        <taxon>Bacillota</taxon>
        <taxon>Clostridia</taxon>
        <taxon>Eubacteriales</taxon>
        <taxon>Oscillospiraceae</taxon>
        <taxon>Ruminococcus</taxon>
    </lineage>
</organism>
<feature type="compositionally biased region" description="Basic and acidic residues" evidence="1">
    <location>
        <begin position="51"/>
        <end position="62"/>
    </location>
</feature>
<reference evidence="3 4" key="1">
    <citation type="submission" date="2021-10" db="EMBL/GenBank/DDBJ databases">
        <title>Anaerobic single-cell dispensing facilitates the cultivation of human gut bacteria.</title>
        <authorList>
            <person name="Afrizal A."/>
        </authorList>
    </citation>
    <scope>NUCLEOTIDE SEQUENCE [LARGE SCALE GENOMIC DNA]</scope>
    <source>
        <strain evidence="3 4">CLA-AA-H200</strain>
    </source>
</reference>
<proteinExistence type="predicted"/>
<dbReference type="RefSeq" id="WP_227708206.1">
    <property type="nucleotide sequence ID" value="NZ_JAJEQX010000021.1"/>
</dbReference>